<protein>
    <submittedName>
        <fullName evidence="1">Uncharacterized protein</fullName>
    </submittedName>
</protein>
<dbReference type="Proteomes" id="UP000712600">
    <property type="component" value="Unassembled WGS sequence"/>
</dbReference>
<name>A0A8S9MZH6_BRACR</name>
<dbReference type="EMBL" id="QGKX02002183">
    <property type="protein sequence ID" value="KAF3489505.1"/>
    <property type="molecule type" value="Genomic_DNA"/>
</dbReference>
<gene>
    <name evidence="1" type="ORF">F2Q69_00054335</name>
</gene>
<evidence type="ECO:0000313" key="1">
    <source>
        <dbReference type="EMBL" id="KAF3489505.1"/>
    </source>
</evidence>
<sequence length="163" mass="18675">MCPKFLRHLLALLVKAREEGLLFGLYQLRHLVLMKRNNQNSGTFLMSPCPGRHIIHGILYRDQNWREEFFVFKIDEASVGSFYFSRLPRYWAEDIVHSGRLDMTDGLRGLIGALRRGRSNWSSFDRARIRAAFLMPDGSGVAPEIAGALEDELELSGRGRGFF</sequence>
<comment type="caution">
    <text evidence="1">The sequence shown here is derived from an EMBL/GenBank/DDBJ whole genome shotgun (WGS) entry which is preliminary data.</text>
</comment>
<reference evidence="1" key="1">
    <citation type="submission" date="2019-12" db="EMBL/GenBank/DDBJ databases">
        <title>Genome sequencing and annotation of Brassica cretica.</title>
        <authorList>
            <person name="Studholme D.J."/>
            <person name="Sarris P."/>
        </authorList>
    </citation>
    <scope>NUCLEOTIDE SEQUENCE</scope>
    <source>
        <strain evidence="1">PFS-109/04</strain>
        <tissue evidence="1">Leaf</tissue>
    </source>
</reference>
<accession>A0A8S9MZH6</accession>
<proteinExistence type="predicted"/>
<evidence type="ECO:0000313" key="2">
    <source>
        <dbReference type="Proteomes" id="UP000712600"/>
    </source>
</evidence>
<dbReference type="AlphaFoldDB" id="A0A8S9MZH6"/>
<organism evidence="1 2">
    <name type="scientific">Brassica cretica</name>
    <name type="common">Mustard</name>
    <dbReference type="NCBI Taxonomy" id="69181"/>
    <lineage>
        <taxon>Eukaryota</taxon>
        <taxon>Viridiplantae</taxon>
        <taxon>Streptophyta</taxon>
        <taxon>Embryophyta</taxon>
        <taxon>Tracheophyta</taxon>
        <taxon>Spermatophyta</taxon>
        <taxon>Magnoliopsida</taxon>
        <taxon>eudicotyledons</taxon>
        <taxon>Gunneridae</taxon>
        <taxon>Pentapetalae</taxon>
        <taxon>rosids</taxon>
        <taxon>malvids</taxon>
        <taxon>Brassicales</taxon>
        <taxon>Brassicaceae</taxon>
        <taxon>Brassiceae</taxon>
        <taxon>Brassica</taxon>
    </lineage>
</organism>